<evidence type="ECO:0000313" key="2">
    <source>
        <dbReference type="Proteomes" id="UP000252915"/>
    </source>
</evidence>
<gene>
    <name evidence="1" type="ORF">DBW92_02365</name>
</gene>
<evidence type="ECO:0000313" key="1">
    <source>
        <dbReference type="EMBL" id="RCL44801.1"/>
    </source>
</evidence>
<organism evidence="1 2">
    <name type="scientific">SAR86 cluster bacterium</name>
    <dbReference type="NCBI Taxonomy" id="2030880"/>
    <lineage>
        <taxon>Bacteria</taxon>
        <taxon>Pseudomonadati</taxon>
        <taxon>Pseudomonadota</taxon>
        <taxon>Gammaproteobacteria</taxon>
        <taxon>SAR86 cluster</taxon>
    </lineage>
</organism>
<dbReference type="Proteomes" id="UP000252915">
    <property type="component" value="Unassembled WGS sequence"/>
</dbReference>
<dbReference type="Gene3D" id="1.10.8.200">
    <property type="entry name" value="Replisome organizer (g39p helicase loader/inhibitor protein)"/>
    <property type="match status" value="1"/>
</dbReference>
<comment type="caution">
    <text evidence="1">The sequence shown here is derived from an EMBL/GenBank/DDBJ whole genome shotgun (WGS) entry which is preliminary data.</text>
</comment>
<protein>
    <recommendedName>
        <fullName evidence="3">Replicative helicase inhibitor G39P N-terminal domain-containing protein</fullName>
    </recommendedName>
</protein>
<dbReference type="EMBL" id="QOPI01000009">
    <property type="protein sequence ID" value="RCL44801.1"/>
    <property type="molecule type" value="Genomic_DNA"/>
</dbReference>
<sequence>MNPGQKNLNSRNLQDFIEAIDALFLKLELAYHYQFYKVFGSDEKLNEGKKLWATSLKSYDIEIINKASEEIIQSQPYLPTLTDIVRICNEFLKNTSLPSADEAFVEARKSFSPRKEYNWTHPIVYFAGKKTGWNLLNEKDGKDIFYEFKRNYKELIKKVGNGKVFKVPKEKTAEDLEPLNQKLFESLRNKHKI</sequence>
<dbReference type="Pfam" id="PF06992">
    <property type="entry name" value="Phage_lambda_P"/>
    <property type="match status" value="1"/>
</dbReference>
<reference evidence="1 2" key="1">
    <citation type="journal article" date="2018" name="Microbiome">
        <title>Fine metagenomic profile of the Mediterranean stratified and mixed water columns revealed by assembly and recruitment.</title>
        <authorList>
            <person name="Haro-Moreno J.M."/>
            <person name="Lopez-Perez M."/>
            <person name="De La Torre J.R."/>
            <person name="Picazo A."/>
            <person name="Camacho A."/>
            <person name="Rodriguez-Valera F."/>
        </authorList>
    </citation>
    <scope>NUCLEOTIDE SEQUENCE [LARGE SCALE GENOMIC DNA]</scope>
    <source>
        <strain evidence="1">MED-G78</strain>
    </source>
</reference>
<name>A0A368C5N7_9GAMM</name>
<evidence type="ECO:0008006" key="3">
    <source>
        <dbReference type="Google" id="ProtNLM"/>
    </source>
</evidence>
<accession>A0A368C5N7</accession>
<dbReference type="InterPro" id="IPR009731">
    <property type="entry name" value="P-like"/>
</dbReference>
<dbReference type="GO" id="GO:0006270">
    <property type="term" value="P:DNA replication initiation"/>
    <property type="evidence" value="ECO:0007669"/>
    <property type="project" value="InterPro"/>
</dbReference>
<proteinExistence type="predicted"/>
<dbReference type="AlphaFoldDB" id="A0A368C5N7"/>